<dbReference type="Ensembl" id="ENSSTUT00000051370.1">
    <property type="protein sequence ID" value="ENSSTUP00000049186.1"/>
    <property type="gene ID" value="ENSSTUG00000020761.1"/>
</dbReference>
<dbReference type="GO" id="GO:0005509">
    <property type="term" value="F:calcium ion binding"/>
    <property type="evidence" value="ECO:0007669"/>
    <property type="project" value="InterPro"/>
</dbReference>
<keyword evidence="2" id="KW-0106">Calcium</keyword>
<dbReference type="Gene3D" id="1.10.238.10">
    <property type="entry name" value="EF-hand"/>
    <property type="match status" value="1"/>
</dbReference>
<gene>
    <name evidence="5" type="primary">LOC115198100</name>
</gene>
<evidence type="ECO:0000256" key="1">
    <source>
        <dbReference type="ARBA" id="ARBA00022723"/>
    </source>
</evidence>
<dbReference type="OMA" id="GTIRCEN"/>
<feature type="region of interest" description="Disordered" evidence="3">
    <location>
        <begin position="724"/>
        <end position="762"/>
    </location>
</feature>
<dbReference type="SUPFAM" id="SSF47473">
    <property type="entry name" value="EF-hand"/>
    <property type="match status" value="1"/>
</dbReference>
<feature type="compositionally biased region" description="Basic and acidic residues" evidence="3">
    <location>
        <begin position="30"/>
        <end position="44"/>
    </location>
</feature>
<dbReference type="InterPro" id="IPR018247">
    <property type="entry name" value="EF_Hand_1_Ca_BS"/>
</dbReference>
<dbReference type="PROSITE" id="PS00018">
    <property type="entry name" value="EF_HAND_1"/>
    <property type="match status" value="1"/>
</dbReference>
<proteinExistence type="predicted"/>
<accession>A0A673ZSX3</accession>
<dbReference type="Pfam" id="PF13499">
    <property type="entry name" value="EF-hand_7"/>
    <property type="match status" value="1"/>
</dbReference>
<dbReference type="SMART" id="SM00054">
    <property type="entry name" value="EFh"/>
    <property type="match status" value="2"/>
</dbReference>
<dbReference type="KEGG" id="stru:115198100"/>
<dbReference type="InParanoid" id="A0A673ZSX3"/>
<dbReference type="OrthoDB" id="26525at2759"/>
<dbReference type="AlphaFoldDB" id="A0A673ZSX3"/>
<dbReference type="RefSeq" id="XP_029615647.1">
    <property type="nucleotide sequence ID" value="XM_029759787.1"/>
</dbReference>
<dbReference type="InterPro" id="IPR011992">
    <property type="entry name" value="EF-hand-dom_pair"/>
</dbReference>
<reference evidence="5" key="2">
    <citation type="submission" date="2025-08" db="UniProtKB">
        <authorList>
            <consortium name="Ensembl"/>
        </authorList>
    </citation>
    <scope>IDENTIFICATION</scope>
</reference>
<dbReference type="PANTHER" id="PTHR47500">
    <property type="entry name" value="EF-HAND CALCIUM-BINDING DOMAIN-CONTAINING PROTEIN"/>
    <property type="match status" value="1"/>
</dbReference>
<organism evidence="5 6">
    <name type="scientific">Salmo trutta</name>
    <name type="common">Brown trout</name>
    <dbReference type="NCBI Taxonomy" id="8032"/>
    <lineage>
        <taxon>Eukaryota</taxon>
        <taxon>Metazoa</taxon>
        <taxon>Chordata</taxon>
        <taxon>Craniata</taxon>
        <taxon>Vertebrata</taxon>
        <taxon>Euteleostomi</taxon>
        <taxon>Actinopterygii</taxon>
        <taxon>Neopterygii</taxon>
        <taxon>Teleostei</taxon>
        <taxon>Protacanthopterygii</taxon>
        <taxon>Salmoniformes</taxon>
        <taxon>Salmonidae</taxon>
        <taxon>Salmoninae</taxon>
        <taxon>Salmo</taxon>
    </lineage>
</organism>
<evidence type="ECO:0000259" key="4">
    <source>
        <dbReference type="PROSITE" id="PS50222"/>
    </source>
</evidence>
<evidence type="ECO:0000256" key="3">
    <source>
        <dbReference type="SAM" id="MobiDB-lite"/>
    </source>
</evidence>
<dbReference type="GeneTree" id="ENSGT00940000172928"/>
<keyword evidence="1" id="KW-0479">Metal-binding</keyword>
<dbReference type="Proteomes" id="UP000472277">
    <property type="component" value="Chromosome 1"/>
</dbReference>
<name>A0A673ZSX3_SALTR</name>
<dbReference type="RefSeq" id="XP_029615652.1">
    <property type="nucleotide sequence ID" value="XM_029759792.1"/>
</dbReference>
<reference evidence="5" key="1">
    <citation type="submission" date="2021-04" db="EMBL/GenBank/DDBJ databases">
        <authorList>
            <consortium name="Wellcome Sanger Institute Data Sharing"/>
        </authorList>
    </citation>
    <scope>NUCLEOTIDE SEQUENCE [LARGE SCALE GENOMIC DNA]</scope>
</reference>
<dbReference type="PANTHER" id="PTHR47500:SF3">
    <property type="entry name" value="EF-HAND DOMAIN-CONTAINING PROTEIN"/>
    <property type="match status" value="1"/>
</dbReference>
<feature type="region of interest" description="Disordered" evidence="3">
    <location>
        <begin position="18"/>
        <end position="101"/>
    </location>
</feature>
<reference evidence="5" key="3">
    <citation type="submission" date="2025-09" db="UniProtKB">
        <authorList>
            <consortium name="Ensembl"/>
        </authorList>
    </citation>
    <scope>IDENTIFICATION</scope>
</reference>
<feature type="domain" description="EF-hand" evidence="4">
    <location>
        <begin position="416"/>
        <end position="451"/>
    </location>
</feature>
<dbReference type="InterPro" id="IPR043520">
    <property type="entry name" value="SPT21"/>
</dbReference>
<dbReference type="InterPro" id="IPR002048">
    <property type="entry name" value="EF_hand_dom"/>
</dbReference>
<dbReference type="CDD" id="cd00051">
    <property type="entry name" value="EFh"/>
    <property type="match status" value="1"/>
</dbReference>
<feature type="compositionally biased region" description="Polar residues" evidence="3">
    <location>
        <begin position="51"/>
        <end position="96"/>
    </location>
</feature>
<dbReference type="PROSITE" id="PS50222">
    <property type="entry name" value="EF_HAND_2"/>
    <property type="match status" value="1"/>
</dbReference>
<evidence type="ECO:0000313" key="6">
    <source>
        <dbReference type="Proteomes" id="UP000472277"/>
    </source>
</evidence>
<dbReference type="GeneID" id="115198100"/>
<feature type="region of interest" description="Disordered" evidence="3">
    <location>
        <begin position="200"/>
        <end position="233"/>
    </location>
</feature>
<feature type="compositionally biased region" description="Basic and acidic residues" evidence="3">
    <location>
        <begin position="222"/>
        <end position="231"/>
    </location>
</feature>
<protein>
    <submittedName>
        <fullName evidence="5">Uncharacterized LOC115198100</fullName>
    </submittedName>
</protein>
<keyword evidence="6" id="KW-1185">Reference proteome</keyword>
<evidence type="ECO:0000313" key="5">
    <source>
        <dbReference type="Ensembl" id="ENSSTUP00000049186.1"/>
    </source>
</evidence>
<sequence>MEEDWSWKEEAQKKVSRFLGKLRLKSTSRSSDDRSSSESERANAEVRQGAVMQSSAEGKALHSSQGTIHNNSPQHSSPTGTNKSCRGAEGSTSPDNIDSDRKKIKFPLLFTKTAVAGTATNPFLTQNDRPSVELSAKAEKVHKTVRVAGIPEEIGVGAKVMQKTLPAIPKFSWSRPSPSEEDDKVQGKVKDLCKTKLGKQKEDNIPPIAKEPRRKGSFHGAEQGRGRDYSRRKAPLSYNIQLRLNQAMTDSDRLKAREVTKRSGTIRCENLQQKPNRQMPELERFKPRDITKRRGIIPCNELQQRPNQPMPKPDKAALVKLPAIPRWRGSISYEEYQKLNQKMPDSTINTDDLEEFLNSLGVTRIEDLTTMVPDDPLINTQSDAFKEVFEQFAKNSDGSINEEGLASTLDRVGISISPEEVKKALQKADYDKDGEVGFQDFLHVMADSQRFSKCVKGADPSQSVEVCETVFYKTLTKMLAAGILSSGTTREIVQYYHKKTQRLIRRAVRPDREDGDHVLAYYTKGAHLIGLKSKQLLKYIQPAETIAQSQKEKDSPYLRCPSLNVAYTSWDPRRMSLNPAQRAKMGRMKSVTTWKTVEIEDRIRQLSIKHPGMEKMEMITPVKMKVNMSMKERDHLTYNEINRIKQKSKSSLKEYLKDLTQLKRRDMWNSWGSLQCYCVLHSRKDFPKTFTTYSWSWSGCRNMMETGDLDAPCRSTLCPHIANHWSPSPGSGVPRPIREAKKRRPRRQPPLTGRAVHCRKEE</sequence>
<evidence type="ECO:0000256" key="2">
    <source>
        <dbReference type="ARBA" id="ARBA00022837"/>
    </source>
</evidence>